<evidence type="ECO:0000256" key="1">
    <source>
        <dbReference type="SAM" id="MobiDB-lite"/>
    </source>
</evidence>
<dbReference type="NCBIfam" id="NF041373">
    <property type="entry name" value="HGG_STG"/>
    <property type="match status" value="1"/>
</dbReference>
<feature type="region of interest" description="Disordered" evidence="1">
    <location>
        <begin position="18"/>
        <end position="56"/>
    </location>
</feature>
<keyword evidence="2" id="KW-0614">Plasmid</keyword>
<protein>
    <submittedName>
        <fullName evidence="2">Uncharacterized protein</fullName>
    </submittedName>
</protein>
<proteinExistence type="predicted"/>
<evidence type="ECO:0000313" key="3">
    <source>
        <dbReference type="Proteomes" id="UP001017257"/>
    </source>
</evidence>
<reference evidence="2" key="1">
    <citation type="submission" date="2022-08" db="EMBL/GenBank/DDBJ databases">
        <title>Microvirga terrae sp. nov., isolated from soil.</title>
        <authorList>
            <person name="Kim K.H."/>
            <person name="Seo Y.L."/>
            <person name="Kim J.M."/>
            <person name="Lee J.K."/>
            <person name="Han D.M."/>
            <person name="Jeon C.O."/>
        </authorList>
    </citation>
    <scope>NUCLEOTIDE SEQUENCE</scope>
    <source>
        <strain evidence="2">R24</strain>
        <plasmid evidence="2">pR24_3</plasmid>
    </source>
</reference>
<keyword evidence="3" id="KW-1185">Reference proteome</keyword>
<name>A0ABY5S0R2_9HYPH</name>
<dbReference type="Proteomes" id="UP001017257">
    <property type="component" value="Plasmid pR24_3"/>
</dbReference>
<geneLocation type="plasmid" evidence="2 3">
    <name>pR24_3</name>
</geneLocation>
<sequence>MHPSIRRLLPLLQAPRCGAKTRSGAPCQSPAVNGKSRCRMHGGSKGSGAPKGNRNGSYRHGLFTCEAVEDRRLVRAMLSEFRASVGMIQQGQF</sequence>
<evidence type="ECO:0000313" key="2">
    <source>
        <dbReference type="EMBL" id="UVF22858.1"/>
    </source>
</evidence>
<organism evidence="2 3">
    <name type="scientific">Microvirga terrae</name>
    <dbReference type="NCBI Taxonomy" id="2740529"/>
    <lineage>
        <taxon>Bacteria</taxon>
        <taxon>Pseudomonadati</taxon>
        <taxon>Pseudomonadota</taxon>
        <taxon>Alphaproteobacteria</taxon>
        <taxon>Hyphomicrobiales</taxon>
        <taxon>Methylobacteriaceae</taxon>
        <taxon>Microvirga</taxon>
    </lineage>
</organism>
<dbReference type="EMBL" id="CP102848">
    <property type="protein sequence ID" value="UVF22858.1"/>
    <property type="molecule type" value="Genomic_DNA"/>
</dbReference>
<accession>A0ABY5S0R2</accession>
<dbReference type="InterPro" id="IPR047675">
    <property type="entry name" value="Putative_zinc-bd"/>
</dbReference>
<gene>
    <name evidence="2" type="ORF">HPT29_028575</name>
</gene>